<dbReference type="PANTHER" id="PTHR43671">
    <property type="entry name" value="SERINE/THREONINE-PROTEIN KINASE NEK"/>
    <property type="match status" value="1"/>
</dbReference>
<accession>A0A6A5ZR03</accession>
<dbReference type="EMBL" id="ML977312">
    <property type="protein sequence ID" value="KAF2121293.1"/>
    <property type="molecule type" value="Genomic_DNA"/>
</dbReference>
<dbReference type="EC" id="2.7.11.1" evidence="1"/>
<keyword evidence="6" id="KW-0067">ATP-binding</keyword>
<comment type="catalytic activity">
    <reaction evidence="8">
        <text>L-seryl-[protein] + ATP = O-phospho-L-seryl-[protein] + ADP + H(+)</text>
        <dbReference type="Rhea" id="RHEA:17989"/>
        <dbReference type="Rhea" id="RHEA-COMP:9863"/>
        <dbReference type="Rhea" id="RHEA-COMP:11604"/>
        <dbReference type="ChEBI" id="CHEBI:15378"/>
        <dbReference type="ChEBI" id="CHEBI:29999"/>
        <dbReference type="ChEBI" id="CHEBI:30616"/>
        <dbReference type="ChEBI" id="CHEBI:83421"/>
        <dbReference type="ChEBI" id="CHEBI:456216"/>
        <dbReference type="EC" id="2.7.11.1"/>
    </reaction>
</comment>
<keyword evidence="11" id="KW-1185">Reference proteome</keyword>
<dbReference type="InterPro" id="IPR000719">
    <property type="entry name" value="Prot_kinase_dom"/>
</dbReference>
<evidence type="ECO:0000313" key="11">
    <source>
        <dbReference type="Proteomes" id="UP000799770"/>
    </source>
</evidence>
<name>A0A6A5ZR03_9PLEO</name>
<reference evidence="10" key="1">
    <citation type="journal article" date="2020" name="Stud. Mycol.">
        <title>101 Dothideomycetes genomes: a test case for predicting lifestyles and emergence of pathogens.</title>
        <authorList>
            <person name="Haridas S."/>
            <person name="Albert R."/>
            <person name="Binder M."/>
            <person name="Bloem J."/>
            <person name="Labutti K."/>
            <person name="Salamov A."/>
            <person name="Andreopoulos B."/>
            <person name="Baker S."/>
            <person name="Barry K."/>
            <person name="Bills G."/>
            <person name="Bluhm B."/>
            <person name="Cannon C."/>
            <person name="Castanera R."/>
            <person name="Culley D."/>
            <person name="Daum C."/>
            <person name="Ezra D."/>
            <person name="Gonzalez J."/>
            <person name="Henrissat B."/>
            <person name="Kuo A."/>
            <person name="Liang C."/>
            <person name="Lipzen A."/>
            <person name="Lutzoni F."/>
            <person name="Magnuson J."/>
            <person name="Mondo S."/>
            <person name="Nolan M."/>
            <person name="Ohm R."/>
            <person name="Pangilinan J."/>
            <person name="Park H.-J."/>
            <person name="Ramirez L."/>
            <person name="Alfaro M."/>
            <person name="Sun H."/>
            <person name="Tritt A."/>
            <person name="Yoshinaga Y."/>
            <person name="Zwiers L.-H."/>
            <person name="Turgeon B."/>
            <person name="Goodwin S."/>
            <person name="Spatafora J."/>
            <person name="Crous P."/>
            <person name="Grigoriev I."/>
        </authorList>
    </citation>
    <scope>NUCLEOTIDE SEQUENCE</scope>
    <source>
        <strain evidence="10">CBS 627.86</strain>
    </source>
</reference>
<dbReference type="GO" id="GO:0004674">
    <property type="term" value="F:protein serine/threonine kinase activity"/>
    <property type="evidence" value="ECO:0007669"/>
    <property type="project" value="UniProtKB-KW"/>
</dbReference>
<dbReference type="InterPro" id="IPR050660">
    <property type="entry name" value="NEK_Ser/Thr_kinase"/>
</dbReference>
<evidence type="ECO:0000256" key="6">
    <source>
        <dbReference type="ARBA" id="ARBA00022840"/>
    </source>
</evidence>
<dbReference type="Proteomes" id="UP000799770">
    <property type="component" value="Unassembled WGS sequence"/>
</dbReference>
<dbReference type="GO" id="GO:0005524">
    <property type="term" value="F:ATP binding"/>
    <property type="evidence" value="ECO:0007669"/>
    <property type="project" value="UniProtKB-KW"/>
</dbReference>
<evidence type="ECO:0000256" key="8">
    <source>
        <dbReference type="ARBA" id="ARBA00048679"/>
    </source>
</evidence>
<evidence type="ECO:0000256" key="5">
    <source>
        <dbReference type="ARBA" id="ARBA00022777"/>
    </source>
</evidence>
<keyword evidence="2" id="KW-0723">Serine/threonine-protein kinase</keyword>
<gene>
    <name evidence="10" type="ORF">BDV96DRAFT_640688</name>
</gene>
<sequence length="311" mass="35824">MGELILGRRMFDDWQMVPNFDKGVAQGTNNNGIFLLQNPFTLDFAVLKRFQILGRRDVHAAEHEIEMLDRIDHPNVTRMLDWFINTKEDSGGVLLEFCDKRSLADLIVQCHGKFIEEDFLWHIFETLADVVCYFHNGPAGLLQAPDPQEFPRIAHHDLKPENILLSSRNQDGSLYEGKYPRVVVADLGVAMEYTSIPQFITHEEENPFASDIFQLGFVMYCLSHPEEEHSPMGHFPPETMKNAGARLTKYKQMYREGGGERYSTSLNHIMKKCLRLDPKKRPLAHELLRKIRQARQTPVANYEAPSFSCFV</sequence>
<keyword evidence="5 10" id="KW-0418">Kinase</keyword>
<keyword evidence="4" id="KW-0547">Nucleotide-binding</keyword>
<dbReference type="CDD" id="cd00180">
    <property type="entry name" value="PKc"/>
    <property type="match status" value="1"/>
</dbReference>
<evidence type="ECO:0000313" key="10">
    <source>
        <dbReference type="EMBL" id="KAF2121293.1"/>
    </source>
</evidence>
<feature type="domain" description="Protein kinase" evidence="9">
    <location>
        <begin position="1"/>
        <end position="300"/>
    </location>
</feature>
<dbReference type="SUPFAM" id="SSF56112">
    <property type="entry name" value="Protein kinase-like (PK-like)"/>
    <property type="match status" value="1"/>
</dbReference>
<evidence type="ECO:0000256" key="1">
    <source>
        <dbReference type="ARBA" id="ARBA00012513"/>
    </source>
</evidence>
<dbReference type="OrthoDB" id="310217at2759"/>
<dbReference type="Pfam" id="PF00069">
    <property type="entry name" value="Pkinase"/>
    <property type="match status" value="1"/>
</dbReference>
<evidence type="ECO:0000259" key="9">
    <source>
        <dbReference type="PROSITE" id="PS50011"/>
    </source>
</evidence>
<comment type="catalytic activity">
    <reaction evidence="7">
        <text>L-threonyl-[protein] + ATP = O-phospho-L-threonyl-[protein] + ADP + H(+)</text>
        <dbReference type="Rhea" id="RHEA:46608"/>
        <dbReference type="Rhea" id="RHEA-COMP:11060"/>
        <dbReference type="Rhea" id="RHEA-COMP:11605"/>
        <dbReference type="ChEBI" id="CHEBI:15378"/>
        <dbReference type="ChEBI" id="CHEBI:30013"/>
        <dbReference type="ChEBI" id="CHEBI:30616"/>
        <dbReference type="ChEBI" id="CHEBI:61977"/>
        <dbReference type="ChEBI" id="CHEBI:456216"/>
        <dbReference type="EC" id="2.7.11.1"/>
    </reaction>
</comment>
<dbReference type="PROSITE" id="PS50011">
    <property type="entry name" value="PROTEIN_KINASE_DOM"/>
    <property type="match status" value="1"/>
</dbReference>
<evidence type="ECO:0000256" key="3">
    <source>
        <dbReference type="ARBA" id="ARBA00022679"/>
    </source>
</evidence>
<dbReference type="InterPro" id="IPR008271">
    <property type="entry name" value="Ser/Thr_kinase_AS"/>
</dbReference>
<organism evidence="10 11">
    <name type="scientific">Lophiotrema nucula</name>
    <dbReference type="NCBI Taxonomy" id="690887"/>
    <lineage>
        <taxon>Eukaryota</taxon>
        <taxon>Fungi</taxon>
        <taxon>Dikarya</taxon>
        <taxon>Ascomycota</taxon>
        <taxon>Pezizomycotina</taxon>
        <taxon>Dothideomycetes</taxon>
        <taxon>Pleosporomycetidae</taxon>
        <taxon>Pleosporales</taxon>
        <taxon>Lophiotremataceae</taxon>
        <taxon>Lophiotrema</taxon>
    </lineage>
</organism>
<dbReference type="Gene3D" id="1.10.510.10">
    <property type="entry name" value="Transferase(Phosphotransferase) domain 1"/>
    <property type="match status" value="1"/>
</dbReference>
<dbReference type="SMART" id="SM00220">
    <property type="entry name" value="S_TKc"/>
    <property type="match status" value="1"/>
</dbReference>
<dbReference type="PROSITE" id="PS00108">
    <property type="entry name" value="PROTEIN_KINASE_ST"/>
    <property type="match status" value="1"/>
</dbReference>
<dbReference type="AlphaFoldDB" id="A0A6A5ZR03"/>
<dbReference type="PANTHER" id="PTHR43671:SF98">
    <property type="entry name" value="SERINE_THREONINE-PROTEIN KINASE NEK11"/>
    <property type="match status" value="1"/>
</dbReference>
<evidence type="ECO:0000256" key="4">
    <source>
        <dbReference type="ARBA" id="ARBA00022741"/>
    </source>
</evidence>
<evidence type="ECO:0000256" key="7">
    <source>
        <dbReference type="ARBA" id="ARBA00047899"/>
    </source>
</evidence>
<protein>
    <recommendedName>
        <fullName evidence="1">non-specific serine/threonine protein kinase</fullName>
        <ecNumber evidence="1">2.7.11.1</ecNumber>
    </recommendedName>
</protein>
<dbReference type="InterPro" id="IPR011009">
    <property type="entry name" value="Kinase-like_dom_sf"/>
</dbReference>
<evidence type="ECO:0000256" key="2">
    <source>
        <dbReference type="ARBA" id="ARBA00022527"/>
    </source>
</evidence>
<proteinExistence type="predicted"/>
<keyword evidence="3" id="KW-0808">Transferase</keyword>